<dbReference type="EMBL" id="JAVRHP010000070">
    <property type="protein sequence ID" value="MDT0650947.1"/>
    <property type="molecule type" value="Genomic_DNA"/>
</dbReference>
<dbReference type="Proteomes" id="UP001248819">
    <property type="component" value="Unassembled WGS sequence"/>
</dbReference>
<name>A0ABU3CX60_9FLAO</name>
<keyword evidence="2" id="KW-0732">Signal</keyword>
<dbReference type="Pfam" id="PF01261">
    <property type="entry name" value="AP_endonuc_2"/>
    <property type="match status" value="1"/>
</dbReference>
<evidence type="ECO:0000259" key="3">
    <source>
        <dbReference type="Pfam" id="PF01261"/>
    </source>
</evidence>
<proteinExistence type="predicted"/>
<comment type="caution">
    <text evidence="4">The sequence shown here is derived from an EMBL/GenBank/DDBJ whole genome shotgun (WGS) entry which is preliminary data.</text>
</comment>
<evidence type="ECO:0000313" key="5">
    <source>
        <dbReference type="Proteomes" id="UP001248819"/>
    </source>
</evidence>
<dbReference type="InterPro" id="IPR013022">
    <property type="entry name" value="Xyl_isomerase-like_TIM-brl"/>
</dbReference>
<organism evidence="4 5">
    <name type="scientific">Autumnicola edwardsiae</name>
    <dbReference type="NCBI Taxonomy" id="3075594"/>
    <lineage>
        <taxon>Bacteria</taxon>
        <taxon>Pseudomonadati</taxon>
        <taxon>Bacteroidota</taxon>
        <taxon>Flavobacteriia</taxon>
        <taxon>Flavobacteriales</taxon>
        <taxon>Flavobacteriaceae</taxon>
        <taxon>Autumnicola</taxon>
    </lineage>
</organism>
<dbReference type="Gene3D" id="3.20.20.150">
    <property type="entry name" value="Divalent-metal-dependent TIM barrel enzymes"/>
    <property type="match status" value="1"/>
</dbReference>
<dbReference type="PROSITE" id="PS51318">
    <property type="entry name" value="TAT"/>
    <property type="match status" value="1"/>
</dbReference>
<sequence>MENKLNRREVLKNLALGTGALSLGVAGSAFAKTQSDKEFKSLNRLKGNVNHSACRWCYNDIPLDEFARESAELGLKAIDLLKPSEWATVEKYGLTCSMATDNFASIEEGFNDPGNHGKLQSLYKPLIDKASDHGIKNVICFSGNRDGLDDKTGIENCAVGLTPLLKYAEEREVKLVMELLNSKVNHPDYQCDHTSWGAALCEKMGLSNFKLLYDIYHMQIMEGDVIRTIRKNHQYINHYHTAGNPGRHEIDDSQELFYPAIVRAILETGFDGYLAQEFVPTYDDKMKALKEAVLICDV</sequence>
<keyword evidence="1" id="KW-0413">Isomerase</keyword>
<dbReference type="RefSeq" id="WP_311485089.1">
    <property type="nucleotide sequence ID" value="NZ_JAVRHP010000070.1"/>
</dbReference>
<dbReference type="InterPro" id="IPR050417">
    <property type="entry name" value="Sugar_Epim/Isomerase"/>
</dbReference>
<dbReference type="PANTHER" id="PTHR43489:SF3">
    <property type="entry name" value="XYLOSE ISOMERASE DOMAIN PROTEIN TIM BARREL"/>
    <property type="match status" value="1"/>
</dbReference>
<gene>
    <name evidence="4" type="ORF">RM529_12365</name>
</gene>
<accession>A0ABU3CX60</accession>
<evidence type="ECO:0000256" key="2">
    <source>
        <dbReference type="SAM" id="SignalP"/>
    </source>
</evidence>
<dbReference type="SUPFAM" id="SSF51658">
    <property type="entry name" value="Xylose isomerase-like"/>
    <property type="match status" value="1"/>
</dbReference>
<protein>
    <submittedName>
        <fullName evidence="4">TIM barrel protein</fullName>
    </submittedName>
</protein>
<feature type="domain" description="Xylose isomerase-like TIM barrel" evidence="3">
    <location>
        <begin position="88"/>
        <end position="278"/>
    </location>
</feature>
<evidence type="ECO:0000313" key="4">
    <source>
        <dbReference type="EMBL" id="MDT0650947.1"/>
    </source>
</evidence>
<dbReference type="InterPro" id="IPR036237">
    <property type="entry name" value="Xyl_isomerase-like_sf"/>
</dbReference>
<reference evidence="4 5" key="1">
    <citation type="submission" date="2023-09" db="EMBL/GenBank/DDBJ databases">
        <authorList>
            <person name="Rey-Velasco X."/>
        </authorList>
    </citation>
    <scope>NUCLEOTIDE SEQUENCE [LARGE SCALE GENOMIC DNA]</scope>
    <source>
        <strain evidence="4 5">F297</strain>
    </source>
</reference>
<feature type="signal peptide" evidence="2">
    <location>
        <begin position="1"/>
        <end position="31"/>
    </location>
</feature>
<evidence type="ECO:0000256" key="1">
    <source>
        <dbReference type="ARBA" id="ARBA00023235"/>
    </source>
</evidence>
<keyword evidence="5" id="KW-1185">Reference proteome</keyword>
<dbReference type="PANTHER" id="PTHR43489">
    <property type="entry name" value="ISOMERASE"/>
    <property type="match status" value="1"/>
</dbReference>
<dbReference type="InterPro" id="IPR006311">
    <property type="entry name" value="TAT_signal"/>
</dbReference>
<feature type="chain" id="PRO_5046865690" evidence="2">
    <location>
        <begin position="32"/>
        <end position="298"/>
    </location>
</feature>